<dbReference type="AlphaFoldDB" id="A0A8J4QGY3"/>
<sequence>MRCACLRWTGCELAGERRDFCRRSNGLVSSGESARVPAMKWVWECDVAGDEMGLGSKCTILLKKIFKFNVQVSTSIFKLNIRWCKSWVTISSSGGSYIYLQRKGY</sequence>
<accession>A0A8J4QGY3</accession>
<evidence type="ECO:0000313" key="1">
    <source>
        <dbReference type="EMBL" id="KAF3950523.1"/>
    </source>
</evidence>
<dbReference type="OrthoDB" id="10532809at2759"/>
<protein>
    <submittedName>
        <fullName evidence="1">Uncharacterized protein</fullName>
    </submittedName>
</protein>
<dbReference type="Proteomes" id="UP000737018">
    <property type="component" value="Unassembled WGS sequence"/>
</dbReference>
<comment type="caution">
    <text evidence="1">The sequence shown here is derived from an EMBL/GenBank/DDBJ whole genome shotgun (WGS) entry which is preliminary data.</text>
</comment>
<name>A0A8J4QGY3_9ROSI</name>
<evidence type="ECO:0000313" key="2">
    <source>
        <dbReference type="Proteomes" id="UP000737018"/>
    </source>
</evidence>
<organism evidence="1 2">
    <name type="scientific">Castanea mollissima</name>
    <name type="common">Chinese chestnut</name>
    <dbReference type="NCBI Taxonomy" id="60419"/>
    <lineage>
        <taxon>Eukaryota</taxon>
        <taxon>Viridiplantae</taxon>
        <taxon>Streptophyta</taxon>
        <taxon>Embryophyta</taxon>
        <taxon>Tracheophyta</taxon>
        <taxon>Spermatophyta</taxon>
        <taxon>Magnoliopsida</taxon>
        <taxon>eudicotyledons</taxon>
        <taxon>Gunneridae</taxon>
        <taxon>Pentapetalae</taxon>
        <taxon>rosids</taxon>
        <taxon>fabids</taxon>
        <taxon>Fagales</taxon>
        <taxon>Fagaceae</taxon>
        <taxon>Castanea</taxon>
    </lineage>
</organism>
<proteinExistence type="predicted"/>
<keyword evidence="2" id="KW-1185">Reference proteome</keyword>
<reference evidence="1" key="1">
    <citation type="submission" date="2020-03" db="EMBL/GenBank/DDBJ databases">
        <title>Castanea mollissima Vanexum genome sequencing.</title>
        <authorList>
            <person name="Staton M."/>
        </authorList>
    </citation>
    <scope>NUCLEOTIDE SEQUENCE</scope>
    <source>
        <tissue evidence="1">Leaf</tissue>
    </source>
</reference>
<gene>
    <name evidence="1" type="ORF">CMV_023739</name>
</gene>
<dbReference type="EMBL" id="JRKL02005412">
    <property type="protein sequence ID" value="KAF3950523.1"/>
    <property type="molecule type" value="Genomic_DNA"/>
</dbReference>